<dbReference type="InterPro" id="IPR006566">
    <property type="entry name" value="FBD"/>
</dbReference>
<protein>
    <submittedName>
        <fullName evidence="3">F-box domain, FBD domain, Leucine-rich repeat domain, L domain-like protein</fullName>
    </submittedName>
</protein>
<dbReference type="Pfam" id="PF00646">
    <property type="entry name" value="F-box"/>
    <property type="match status" value="1"/>
</dbReference>
<keyword evidence="4" id="KW-1185">Reference proteome</keyword>
<dbReference type="InterPro" id="IPR055357">
    <property type="entry name" value="LRR_At1g61320_AtMIF1"/>
</dbReference>
<feature type="compositionally biased region" description="Basic and acidic residues" evidence="1">
    <location>
        <begin position="764"/>
        <end position="781"/>
    </location>
</feature>
<dbReference type="Gene3D" id="3.80.10.10">
    <property type="entry name" value="Ribonuclease Inhibitor"/>
    <property type="match status" value="1"/>
</dbReference>
<feature type="compositionally biased region" description="Acidic residues" evidence="1">
    <location>
        <begin position="629"/>
        <end position="645"/>
    </location>
</feature>
<comment type="caution">
    <text evidence="3">The sequence shown here is derived from an EMBL/GenBank/DDBJ whole genome shotgun (WGS) entry which is preliminary data.</text>
</comment>
<dbReference type="Pfam" id="PF23622">
    <property type="entry name" value="LRR_At1g61320_AtMIF1"/>
    <property type="match status" value="1"/>
</dbReference>
<dbReference type="OrthoDB" id="594804at2759"/>
<dbReference type="EMBL" id="PKPP01002421">
    <property type="protein sequence ID" value="PWA75377.1"/>
    <property type="molecule type" value="Genomic_DNA"/>
</dbReference>
<dbReference type="InterPro" id="IPR001810">
    <property type="entry name" value="F-box_dom"/>
</dbReference>
<dbReference type="SUPFAM" id="SSF52047">
    <property type="entry name" value="RNI-like"/>
    <property type="match status" value="1"/>
</dbReference>
<feature type="region of interest" description="Disordered" evidence="1">
    <location>
        <begin position="764"/>
        <end position="813"/>
    </location>
</feature>
<dbReference type="InterPro" id="IPR050232">
    <property type="entry name" value="FBL13/AtMIF1-like"/>
</dbReference>
<dbReference type="InterPro" id="IPR036047">
    <property type="entry name" value="F-box-like_dom_sf"/>
</dbReference>
<dbReference type="AlphaFoldDB" id="A0A2U1NPD7"/>
<dbReference type="SUPFAM" id="SSF81383">
    <property type="entry name" value="F-box domain"/>
    <property type="match status" value="1"/>
</dbReference>
<dbReference type="InterPro" id="IPR032675">
    <property type="entry name" value="LRR_dom_sf"/>
</dbReference>
<evidence type="ECO:0000259" key="2">
    <source>
        <dbReference type="SMART" id="SM00579"/>
    </source>
</evidence>
<evidence type="ECO:0000313" key="4">
    <source>
        <dbReference type="Proteomes" id="UP000245207"/>
    </source>
</evidence>
<sequence>MPDVVLLLILQGLPTTEEVVRTSILSTRWRYLWTSIPFIDLDVSRGPKNPTKPQKKRFKEFVSRVLENQTLDLNSFRLRCLNYYMPVTIWRWVNTAVTRKAKRIDLMFCSRENHVIKWPQCLVTCDSLESLRLDFYPRSFLVFPDGMSFPALRSLELNNIIVNLDMVESRFPKIFPLLEEICLIDCFNTYHKLGEVLSVSCPKLKTLRIHQLNNDFHGRGIANLDLKLSCPDLEFFECVGLEVQDHFILENVNSLKKAVIRPQHKCSWQKISKLGDTISKVLVGISHVEFLSLNSSFILFMKAVRGLLRDFPASFPNLKKLEITTTINSFTLNVIIRIIRCSPILESLHLLIQEESFGPHYWVLDKVETREILTRHLKRVEFLEFNGTENKLVIARWLLEYAHALEEMVFSWHNEVMYHEMSTETESFGPHYWVLDKVETREILTRHLKRVEFLEFNGTENKLVIARWLLEYAHALEEMVFSWHNEVMYHEMSTETMNQVSKFYKASSTVKLITLLNVSEVVKLVGWVNMFVSKWVIFVSACYLFDPPNLPQPTDITFQYFCDWRIHYPFHEGVEVTVEMGVFGLAFNESANRKDWLVDLKRLEALEALPAQRKKTGGTKASTKTKLEDEFEDKDESGPDTESNDEFVVHRKDVADDPETELVKNIIMDTLKDDEERRKKQFWLIRESSKRRLRIRLIYQVIQPGGEGNTITAPTSDLHADDHYTNTEENLMITEEDLKKAAIEVSLEEKAKVDEEMRLKQIEEEELAKRTTGEKESDELIQKPPTSPLVSPIIPKETPPISPRVSPQASTKD</sequence>
<organism evidence="3 4">
    <name type="scientific">Artemisia annua</name>
    <name type="common">Sweet wormwood</name>
    <dbReference type="NCBI Taxonomy" id="35608"/>
    <lineage>
        <taxon>Eukaryota</taxon>
        <taxon>Viridiplantae</taxon>
        <taxon>Streptophyta</taxon>
        <taxon>Embryophyta</taxon>
        <taxon>Tracheophyta</taxon>
        <taxon>Spermatophyta</taxon>
        <taxon>Magnoliopsida</taxon>
        <taxon>eudicotyledons</taxon>
        <taxon>Gunneridae</taxon>
        <taxon>Pentapetalae</taxon>
        <taxon>asterids</taxon>
        <taxon>campanulids</taxon>
        <taxon>Asterales</taxon>
        <taxon>Asteraceae</taxon>
        <taxon>Asteroideae</taxon>
        <taxon>Anthemideae</taxon>
        <taxon>Artemisiinae</taxon>
        <taxon>Artemisia</taxon>
    </lineage>
</organism>
<reference evidence="3 4" key="1">
    <citation type="journal article" date="2018" name="Mol. Plant">
        <title>The genome of Artemisia annua provides insight into the evolution of Asteraceae family and artemisinin biosynthesis.</title>
        <authorList>
            <person name="Shen Q."/>
            <person name="Zhang L."/>
            <person name="Liao Z."/>
            <person name="Wang S."/>
            <person name="Yan T."/>
            <person name="Shi P."/>
            <person name="Liu M."/>
            <person name="Fu X."/>
            <person name="Pan Q."/>
            <person name="Wang Y."/>
            <person name="Lv Z."/>
            <person name="Lu X."/>
            <person name="Zhang F."/>
            <person name="Jiang W."/>
            <person name="Ma Y."/>
            <person name="Chen M."/>
            <person name="Hao X."/>
            <person name="Li L."/>
            <person name="Tang Y."/>
            <person name="Lv G."/>
            <person name="Zhou Y."/>
            <person name="Sun X."/>
            <person name="Brodelius P.E."/>
            <person name="Rose J.K.C."/>
            <person name="Tang K."/>
        </authorList>
    </citation>
    <scope>NUCLEOTIDE SEQUENCE [LARGE SCALE GENOMIC DNA]</scope>
    <source>
        <strain evidence="4">cv. Huhao1</strain>
        <tissue evidence="3">Leaf</tissue>
    </source>
</reference>
<dbReference type="PANTHER" id="PTHR31900">
    <property type="entry name" value="F-BOX/RNI SUPERFAMILY PROTEIN-RELATED"/>
    <property type="match status" value="1"/>
</dbReference>
<accession>A0A2U1NPD7</accession>
<dbReference type="SMART" id="SM00579">
    <property type="entry name" value="FBD"/>
    <property type="match status" value="2"/>
</dbReference>
<gene>
    <name evidence="3" type="ORF">CTI12_AA243300</name>
</gene>
<evidence type="ECO:0000256" key="1">
    <source>
        <dbReference type="SAM" id="MobiDB-lite"/>
    </source>
</evidence>
<proteinExistence type="predicted"/>
<dbReference type="PANTHER" id="PTHR31900:SF27">
    <property type="entry name" value="FBD DOMAIN-CONTAINING PROTEIN"/>
    <property type="match status" value="1"/>
</dbReference>
<dbReference type="Proteomes" id="UP000245207">
    <property type="component" value="Unassembled WGS sequence"/>
</dbReference>
<dbReference type="STRING" id="35608.A0A2U1NPD7"/>
<name>A0A2U1NPD7_ARTAN</name>
<feature type="region of interest" description="Disordered" evidence="1">
    <location>
        <begin position="614"/>
        <end position="646"/>
    </location>
</feature>
<feature type="domain" description="FBD" evidence="2">
    <location>
        <begin position="371"/>
        <end position="429"/>
    </location>
</feature>
<evidence type="ECO:0000313" key="3">
    <source>
        <dbReference type="EMBL" id="PWA75377.1"/>
    </source>
</evidence>
<feature type="domain" description="FBD" evidence="2">
    <location>
        <begin position="442"/>
        <end position="515"/>
    </location>
</feature>